<dbReference type="CDD" id="cd06267">
    <property type="entry name" value="PBP1_LacI_sugar_binding-like"/>
    <property type="match status" value="1"/>
</dbReference>
<evidence type="ECO:0000256" key="3">
    <source>
        <dbReference type="ARBA" id="ARBA00023163"/>
    </source>
</evidence>
<dbReference type="Pfam" id="PF13377">
    <property type="entry name" value="Peripla_BP_3"/>
    <property type="match status" value="1"/>
</dbReference>
<dbReference type="InterPro" id="IPR046335">
    <property type="entry name" value="LacI/GalR-like_sensor"/>
</dbReference>
<reference evidence="5 6" key="1">
    <citation type="submission" date="2020-08" db="EMBL/GenBank/DDBJ databases">
        <title>Sequencing the genomes of 1000 actinobacteria strains.</title>
        <authorList>
            <person name="Klenk H.-P."/>
        </authorList>
    </citation>
    <scope>NUCLEOTIDE SEQUENCE [LARGE SCALE GENOMIC DNA]</scope>
    <source>
        <strain evidence="5 6">DSM 41654</strain>
    </source>
</reference>
<gene>
    <name evidence="5" type="ORF">FHR34_000672</name>
</gene>
<keyword evidence="2" id="KW-0238">DNA-binding</keyword>
<dbReference type="Gene3D" id="3.40.50.2300">
    <property type="match status" value="2"/>
</dbReference>
<evidence type="ECO:0000256" key="1">
    <source>
        <dbReference type="ARBA" id="ARBA00023015"/>
    </source>
</evidence>
<dbReference type="AlphaFoldDB" id="A0A7W7QY54"/>
<evidence type="ECO:0000259" key="4">
    <source>
        <dbReference type="PROSITE" id="PS50932"/>
    </source>
</evidence>
<evidence type="ECO:0000313" key="6">
    <source>
        <dbReference type="Proteomes" id="UP000540506"/>
    </source>
</evidence>
<keyword evidence="6" id="KW-1185">Reference proteome</keyword>
<dbReference type="InterPro" id="IPR010982">
    <property type="entry name" value="Lambda_DNA-bd_dom_sf"/>
</dbReference>
<dbReference type="SUPFAM" id="SSF53822">
    <property type="entry name" value="Periplasmic binding protein-like I"/>
    <property type="match status" value="1"/>
</dbReference>
<dbReference type="SUPFAM" id="SSF47413">
    <property type="entry name" value="lambda repressor-like DNA-binding domains"/>
    <property type="match status" value="1"/>
</dbReference>
<accession>A0A7W7QY54</accession>
<organism evidence="5 6">
    <name type="scientific">Kitasatospora kifunensis</name>
    <name type="common">Streptomyces kifunensis</name>
    <dbReference type="NCBI Taxonomy" id="58351"/>
    <lineage>
        <taxon>Bacteria</taxon>
        <taxon>Bacillati</taxon>
        <taxon>Actinomycetota</taxon>
        <taxon>Actinomycetes</taxon>
        <taxon>Kitasatosporales</taxon>
        <taxon>Streptomycetaceae</taxon>
        <taxon>Kitasatospora</taxon>
    </lineage>
</organism>
<dbReference type="RefSeq" id="WP_246559896.1">
    <property type="nucleotide sequence ID" value="NZ_JACHJV010000001.1"/>
</dbReference>
<dbReference type="PROSITE" id="PS50932">
    <property type="entry name" value="HTH_LACI_2"/>
    <property type="match status" value="1"/>
</dbReference>
<comment type="caution">
    <text evidence="5">The sequence shown here is derived from an EMBL/GenBank/DDBJ whole genome shotgun (WGS) entry which is preliminary data.</text>
</comment>
<dbReference type="InterPro" id="IPR000843">
    <property type="entry name" value="HTH_LacI"/>
</dbReference>
<evidence type="ECO:0000313" key="5">
    <source>
        <dbReference type="EMBL" id="MBB4921679.1"/>
    </source>
</evidence>
<dbReference type="Pfam" id="PF00356">
    <property type="entry name" value="LacI"/>
    <property type="match status" value="1"/>
</dbReference>
<name>A0A7W7QY54_KITKI</name>
<sequence>MPASQARPAAEPGGRSTMKDVAAAAGVGVKTVSRVVNEESGVGAATAARVREAIEALGYRRNDGARLLRQGLRTGSVGLVIEDLADPFYAPLCRAVEEVARRHGSLLFSGSSAQQPQRERDLVLAFCARRVDGLILVPTSADHSYLLPEQAAGTPIVCVDRPAAGLLTDTVLSDNARGAREGVEHLLRAGHRRIGFLGDAPEIHTAAERLRGYCAALTAAGVPTREAWVSMSAPEPARLHLALERMLTGRRPVSALLCGNNRITVAALRELAALPHRPALVGFDDFELADLLTVPVTVVAQDPARLGRTAAELLFARLSGERGPAQWIELPTRLIPRGSGELPVRHA</sequence>
<dbReference type="SMART" id="SM00354">
    <property type="entry name" value="HTH_LACI"/>
    <property type="match status" value="1"/>
</dbReference>
<dbReference type="PANTHER" id="PTHR30146:SF109">
    <property type="entry name" value="HTH-TYPE TRANSCRIPTIONAL REGULATOR GALS"/>
    <property type="match status" value="1"/>
</dbReference>
<dbReference type="Gene3D" id="1.10.260.40">
    <property type="entry name" value="lambda repressor-like DNA-binding domains"/>
    <property type="match status" value="1"/>
</dbReference>
<evidence type="ECO:0000256" key="2">
    <source>
        <dbReference type="ARBA" id="ARBA00023125"/>
    </source>
</evidence>
<protein>
    <submittedName>
        <fullName evidence="5">LacI family transcriptional regulator</fullName>
    </submittedName>
</protein>
<dbReference type="CDD" id="cd01392">
    <property type="entry name" value="HTH_LacI"/>
    <property type="match status" value="1"/>
</dbReference>
<feature type="domain" description="HTH lacI-type" evidence="4">
    <location>
        <begin position="16"/>
        <end position="70"/>
    </location>
</feature>
<dbReference type="InterPro" id="IPR028082">
    <property type="entry name" value="Peripla_BP_I"/>
</dbReference>
<keyword evidence="3" id="KW-0804">Transcription</keyword>
<dbReference type="PRINTS" id="PR00036">
    <property type="entry name" value="HTHLACI"/>
</dbReference>
<dbReference type="EMBL" id="JACHJV010000001">
    <property type="protein sequence ID" value="MBB4921679.1"/>
    <property type="molecule type" value="Genomic_DNA"/>
</dbReference>
<dbReference type="GO" id="GO:0000976">
    <property type="term" value="F:transcription cis-regulatory region binding"/>
    <property type="evidence" value="ECO:0007669"/>
    <property type="project" value="TreeGrafter"/>
</dbReference>
<dbReference type="PANTHER" id="PTHR30146">
    <property type="entry name" value="LACI-RELATED TRANSCRIPTIONAL REPRESSOR"/>
    <property type="match status" value="1"/>
</dbReference>
<dbReference type="PROSITE" id="PS00356">
    <property type="entry name" value="HTH_LACI_1"/>
    <property type="match status" value="1"/>
</dbReference>
<dbReference type="GO" id="GO:0003700">
    <property type="term" value="F:DNA-binding transcription factor activity"/>
    <property type="evidence" value="ECO:0007669"/>
    <property type="project" value="TreeGrafter"/>
</dbReference>
<dbReference type="Proteomes" id="UP000540506">
    <property type="component" value="Unassembled WGS sequence"/>
</dbReference>
<keyword evidence="1" id="KW-0805">Transcription regulation</keyword>
<proteinExistence type="predicted"/>